<feature type="compositionally biased region" description="Polar residues" evidence="1">
    <location>
        <begin position="156"/>
        <end position="166"/>
    </location>
</feature>
<accession>A0ABR3VZ95</accession>
<evidence type="ECO:0000256" key="1">
    <source>
        <dbReference type="SAM" id="MobiDB-lite"/>
    </source>
</evidence>
<dbReference type="Proteomes" id="UP001586593">
    <property type="component" value="Unassembled WGS sequence"/>
</dbReference>
<reference evidence="2 3" key="1">
    <citation type="journal article" date="2024" name="Commun. Biol.">
        <title>Comparative genomic analysis of thermophilic fungi reveals convergent evolutionary adaptations and gene losses.</title>
        <authorList>
            <person name="Steindorff A.S."/>
            <person name="Aguilar-Pontes M.V."/>
            <person name="Robinson A.J."/>
            <person name="Andreopoulos B."/>
            <person name="LaButti K."/>
            <person name="Kuo A."/>
            <person name="Mondo S."/>
            <person name="Riley R."/>
            <person name="Otillar R."/>
            <person name="Haridas S."/>
            <person name="Lipzen A."/>
            <person name="Grimwood J."/>
            <person name="Schmutz J."/>
            <person name="Clum A."/>
            <person name="Reid I.D."/>
            <person name="Moisan M.C."/>
            <person name="Butler G."/>
            <person name="Nguyen T.T.M."/>
            <person name="Dewar K."/>
            <person name="Conant G."/>
            <person name="Drula E."/>
            <person name="Henrissat B."/>
            <person name="Hansel C."/>
            <person name="Singer S."/>
            <person name="Hutchinson M.I."/>
            <person name="de Vries R.P."/>
            <person name="Natvig D.O."/>
            <person name="Powell A.J."/>
            <person name="Tsang A."/>
            <person name="Grigoriev I.V."/>
        </authorList>
    </citation>
    <scope>NUCLEOTIDE SEQUENCE [LARGE SCALE GENOMIC DNA]</scope>
    <source>
        <strain evidence="2 3">ATCC 24622</strain>
    </source>
</reference>
<gene>
    <name evidence="2" type="ORF">VTK73DRAFT_9939</name>
</gene>
<protein>
    <submittedName>
        <fullName evidence="2">Uncharacterized protein</fullName>
    </submittedName>
</protein>
<comment type="caution">
    <text evidence="2">The sequence shown here is derived from an EMBL/GenBank/DDBJ whole genome shotgun (WGS) entry which is preliminary data.</text>
</comment>
<name>A0ABR3VZ95_9PEZI</name>
<feature type="region of interest" description="Disordered" evidence="1">
    <location>
        <begin position="141"/>
        <end position="170"/>
    </location>
</feature>
<feature type="region of interest" description="Disordered" evidence="1">
    <location>
        <begin position="80"/>
        <end position="99"/>
    </location>
</feature>
<evidence type="ECO:0000313" key="3">
    <source>
        <dbReference type="Proteomes" id="UP001586593"/>
    </source>
</evidence>
<dbReference type="EMBL" id="JAZHXJ010000888">
    <property type="protein sequence ID" value="KAL1849139.1"/>
    <property type="molecule type" value="Genomic_DNA"/>
</dbReference>
<sequence length="212" mass="22984">MSRRRRAQLPSLTARSRCEAAPTTASSTSRPCGSLCTSSSRSCVSHFPAAPTRSAHWPWSSTDVVRGAVHLPLYRPPQRRRIAHRRSRPTREHLPWPPRSMGWTWPTEAKTRTRAARSSERTSSTSTTACSTAIWRSRCNGGRGGANRGASSSRRPTSAGTASLPNRASGVASRKRLICGDAGCRCRASASLAGCRRGEGVHDDASEALYIR</sequence>
<proteinExistence type="predicted"/>
<feature type="region of interest" description="Disordered" evidence="1">
    <location>
        <begin position="1"/>
        <end position="33"/>
    </location>
</feature>
<evidence type="ECO:0000313" key="2">
    <source>
        <dbReference type="EMBL" id="KAL1849139.1"/>
    </source>
</evidence>
<organism evidence="2 3">
    <name type="scientific">Phialemonium thermophilum</name>
    <dbReference type="NCBI Taxonomy" id="223376"/>
    <lineage>
        <taxon>Eukaryota</taxon>
        <taxon>Fungi</taxon>
        <taxon>Dikarya</taxon>
        <taxon>Ascomycota</taxon>
        <taxon>Pezizomycotina</taxon>
        <taxon>Sordariomycetes</taxon>
        <taxon>Sordariomycetidae</taxon>
        <taxon>Cephalothecales</taxon>
        <taxon>Cephalothecaceae</taxon>
        <taxon>Phialemonium</taxon>
    </lineage>
</organism>
<keyword evidence="3" id="KW-1185">Reference proteome</keyword>